<proteinExistence type="predicted"/>
<reference evidence="2 3" key="2">
    <citation type="submission" date="2017-10" db="EMBL/GenBank/DDBJ databases">
        <title>Extensive intraspecific genome diversity in a model arbuscular mycorrhizal fungus.</title>
        <authorList>
            <person name="Chen E.C.H."/>
            <person name="Morin E."/>
            <person name="Baudet D."/>
            <person name="Noel J."/>
            <person name="Ndikumana S."/>
            <person name="Charron P."/>
            <person name="St-Onge C."/>
            <person name="Giorgi J."/>
            <person name="Grigoriev I.V."/>
            <person name="Roux C."/>
            <person name="Martin F.M."/>
            <person name="Corradi N."/>
        </authorList>
    </citation>
    <scope>NUCLEOTIDE SEQUENCE [LARGE SCALE GENOMIC DNA]</scope>
    <source>
        <strain evidence="2 3">C2</strain>
    </source>
</reference>
<accession>A0A2N1M1Z8</accession>
<organism evidence="2 3">
    <name type="scientific">Rhizophagus irregularis</name>
    <dbReference type="NCBI Taxonomy" id="588596"/>
    <lineage>
        <taxon>Eukaryota</taxon>
        <taxon>Fungi</taxon>
        <taxon>Fungi incertae sedis</taxon>
        <taxon>Mucoromycota</taxon>
        <taxon>Glomeromycotina</taxon>
        <taxon>Glomeromycetes</taxon>
        <taxon>Glomerales</taxon>
        <taxon>Glomeraceae</taxon>
        <taxon>Rhizophagus</taxon>
    </lineage>
</organism>
<protein>
    <submittedName>
        <fullName evidence="2">Uncharacterized protein</fullName>
    </submittedName>
</protein>
<name>A0A2N1M1Z8_9GLOM</name>
<dbReference type="Proteomes" id="UP000233469">
    <property type="component" value="Unassembled WGS sequence"/>
</dbReference>
<reference evidence="2 3" key="1">
    <citation type="submission" date="2016-04" db="EMBL/GenBank/DDBJ databases">
        <title>Genome analyses suggest a sexual origin of heterokaryosis in a supposedly ancient asexual fungus.</title>
        <authorList>
            <person name="Ropars J."/>
            <person name="Sedzielewska K."/>
            <person name="Noel J."/>
            <person name="Charron P."/>
            <person name="Farinelli L."/>
            <person name="Marton T."/>
            <person name="Kruger M."/>
            <person name="Pelin A."/>
            <person name="Brachmann A."/>
            <person name="Corradi N."/>
        </authorList>
    </citation>
    <scope>NUCLEOTIDE SEQUENCE [LARGE SCALE GENOMIC DNA]</scope>
    <source>
        <strain evidence="2 3">C2</strain>
    </source>
</reference>
<dbReference type="VEuPathDB" id="FungiDB:RhiirA1_467453"/>
<feature type="non-terminal residue" evidence="2">
    <location>
        <position position="243"/>
    </location>
</feature>
<evidence type="ECO:0000313" key="2">
    <source>
        <dbReference type="EMBL" id="PKK55662.1"/>
    </source>
</evidence>
<dbReference type="AlphaFoldDB" id="A0A2N1M1Z8"/>
<feature type="compositionally biased region" description="Basic residues" evidence="1">
    <location>
        <begin position="1"/>
        <end position="10"/>
    </location>
</feature>
<feature type="region of interest" description="Disordered" evidence="1">
    <location>
        <begin position="1"/>
        <end position="27"/>
    </location>
</feature>
<comment type="caution">
    <text evidence="2">The sequence shown here is derived from an EMBL/GenBank/DDBJ whole genome shotgun (WGS) entry which is preliminary data.</text>
</comment>
<gene>
    <name evidence="2" type="ORF">RhiirC2_831669</name>
</gene>
<dbReference type="VEuPathDB" id="FungiDB:RhiirFUN_003427"/>
<evidence type="ECO:0000256" key="1">
    <source>
        <dbReference type="SAM" id="MobiDB-lite"/>
    </source>
</evidence>
<evidence type="ECO:0000313" key="3">
    <source>
        <dbReference type="Proteomes" id="UP000233469"/>
    </source>
</evidence>
<dbReference type="VEuPathDB" id="FungiDB:FUN_020460"/>
<sequence length="243" mass="28364">MTRPSKRKTKVKEQERNQDGKFAKKPRIVEEIDDWGDEDDSGWDDEINFLNEKENKCELVWSDNAHLEQKKRGPYLTGKTKKSTYFDKYGPSGSFTKAAKGTIKISMLMNKHQSTPIDFEEVLDDMEDEGPNPFNLNEKIEILKAELKNQQKSMTVAEYNKKRAIFEYLTRLDDNGKGKTKASMEVVQLVFIGGGPYKARSIRYWANYWLQYNHLPVNHQGKHKKTIRLIDDEDIAEKCHIWI</sequence>
<feature type="compositionally biased region" description="Basic and acidic residues" evidence="1">
    <location>
        <begin position="11"/>
        <end position="27"/>
    </location>
</feature>
<dbReference type="EMBL" id="LLXL01007103">
    <property type="protein sequence ID" value="PKK55662.1"/>
    <property type="molecule type" value="Genomic_DNA"/>
</dbReference>